<keyword evidence="2" id="KW-1185">Reference proteome</keyword>
<reference evidence="1" key="2">
    <citation type="submission" date="2020-09" db="EMBL/GenBank/DDBJ databases">
        <authorList>
            <person name="Sun Q."/>
            <person name="Zhou Y."/>
        </authorList>
    </citation>
    <scope>NUCLEOTIDE SEQUENCE</scope>
    <source>
        <strain evidence="1">CGMCC 1.7086</strain>
    </source>
</reference>
<reference evidence="1" key="1">
    <citation type="journal article" date="2014" name="Int. J. Syst. Evol. Microbiol.">
        <title>Complete genome sequence of Corynebacterium casei LMG S-19264T (=DSM 44701T), isolated from a smear-ripened cheese.</title>
        <authorList>
            <consortium name="US DOE Joint Genome Institute (JGI-PGF)"/>
            <person name="Walter F."/>
            <person name="Albersmeier A."/>
            <person name="Kalinowski J."/>
            <person name="Ruckert C."/>
        </authorList>
    </citation>
    <scope>NUCLEOTIDE SEQUENCE</scope>
    <source>
        <strain evidence="1">CGMCC 1.7086</strain>
    </source>
</reference>
<dbReference type="Proteomes" id="UP000606935">
    <property type="component" value="Unassembled WGS sequence"/>
</dbReference>
<sequence length="117" mass="12708">MKIVTCLILIVTLMVGTHVPSQDDALVSAQSHHMQHDHMEMQHDCCDEGEQVAMMDMHEDVCGDECGQSDCATHCVSHGGLLAGLAAPPPLATQERLSLIPAELRRLPSNLFRPPNA</sequence>
<evidence type="ECO:0000313" key="1">
    <source>
        <dbReference type="EMBL" id="GGO68770.1"/>
    </source>
</evidence>
<evidence type="ECO:0000313" key="2">
    <source>
        <dbReference type="Proteomes" id="UP000606935"/>
    </source>
</evidence>
<comment type="caution">
    <text evidence="1">The sequence shown here is derived from an EMBL/GenBank/DDBJ whole genome shotgun (WGS) entry which is preliminary data.</text>
</comment>
<accession>A0A917YXK8</accession>
<organism evidence="1 2">
    <name type="scientific">Bowmanella pacifica</name>
    <dbReference type="NCBI Taxonomy" id="502051"/>
    <lineage>
        <taxon>Bacteria</taxon>
        <taxon>Pseudomonadati</taxon>
        <taxon>Pseudomonadota</taxon>
        <taxon>Gammaproteobacteria</taxon>
        <taxon>Alteromonadales</taxon>
        <taxon>Alteromonadaceae</taxon>
        <taxon>Bowmanella</taxon>
    </lineage>
</organism>
<dbReference type="EMBL" id="BMLS01000002">
    <property type="protein sequence ID" value="GGO68770.1"/>
    <property type="molecule type" value="Genomic_DNA"/>
</dbReference>
<protein>
    <submittedName>
        <fullName evidence="1">Uncharacterized protein</fullName>
    </submittedName>
</protein>
<dbReference type="RefSeq" id="WP_188693581.1">
    <property type="nucleotide sequence ID" value="NZ_BMLS01000002.1"/>
</dbReference>
<proteinExistence type="predicted"/>
<gene>
    <name evidence="1" type="ORF">GCM10010982_18460</name>
</gene>
<name>A0A917YXK8_9ALTE</name>
<dbReference type="AlphaFoldDB" id="A0A917YXK8"/>